<organism evidence="1 2">
    <name type="scientific">Paraburkholderia aromaticivorans</name>
    <dbReference type="NCBI Taxonomy" id="2026199"/>
    <lineage>
        <taxon>Bacteria</taxon>
        <taxon>Pseudomonadati</taxon>
        <taxon>Pseudomonadota</taxon>
        <taxon>Betaproteobacteria</taxon>
        <taxon>Burkholderiales</taxon>
        <taxon>Burkholderiaceae</taxon>
        <taxon>Paraburkholderia</taxon>
    </lineage>
</organism>
<dbReference type="AlphaFoldDB" id="A0A248VLR5"/>
<dbReference type="Proteomes" id="UP000215158">
    <property type="component" value="Chromosome 1"/>
</dbReference>
<keyword evidence="2" id="KW-1185">Reference proteome</keyword>
<evidence type="ECO:0000313" key="2">
    <source>
        <dbReference type="Proteomes" id="UP000215158"/>
    </source>
</evidence>
<sequence length="97" mass="10686">MATYVVLAQFTDQGIRNVKNSPQRAGQAAELARTFGCEMKEIYWTLGEYDVVTVIEAPDEQSFVSFGYALGSAGNVRTRTLRAFTKDECSSIIGKLP</sequence>
<evidence type="ECO:0000313" key="1">
    <source>
        <dbReference type="EMBL" id="ASV99812.1"/>
    </source>
</evidence>
<proteinExistence type="predicted"/>
<dbReference type="KEGG" id="parb:CJU94_17695"/>
<gene>
    <name evidence="1" type="ORF">CJU94_17695</name>
</gene>
<dbReference type="Pfam" id="PF08734">
    <property type="entry name" value="GYD"/>
    <property type="match status" value="1"/>
</dbReference>
<dbReference type="OrthoDB" id="5243930at2"/>
<dbReference type="InterPro" id="IPR014845">
    <property type="entry name" value="GYD/TTHA1554"/>
</dbReference>
<dbReference type="EMBL" id="CP022989">
    <property type="protein sequence ID" value="ASV99812.1"/>
    <property type="molecule type" value="Genomic_DNA"/>
</dbReference>
<reference evidence="1 2" key="1">
    <citation type="submission" date="2017-08" db="EMBL/GenBank/DDBJ databases">
        <title>Identification and genetic characteristics of simultaneous BTEX- and naphthalene-degrading Paraburkholderia sp. BN5 isolated from petroleum-contaminated soil.</title>
        <authorList>
            <person name="Lee Y."/>
            <person name="Jeon C.O."/>
        </authorList>
    </citation>
    <scope>NUCLEOTIDE SEQUENCE [LARGE SCALE GENOMIC DNA]</scope>
    <source>
        <strain evidence="1 2">BN5</strain>
    </source>
</reference>
<accession>A0A248VLR5</accession>
<name>A0A248VLR5_9BURK</name>
<protein>
    <submittedName>
        <fullName evidence="1">GYD family protein</fullName>
    </submittedName>
</protein>
<dbReference type="RefSeq" id="WP_095419798.1">
    <property type="nucleotide sequence ID" value="NZ_CP022989.1"/>
</dbReference>